<dbReference type="InterPro" id="IPR013512">
    <property type="entry name" value="DXP_reductoisomerase_N"/>
</dbReference>
<feature type="binding site" evidence="9">
    <location>
        <position position="235"/>
    </location>
    <ligand>
        <name>1-deoxy-D-xylulose 5-phosphate</name>
        <dbReference type="ChEBI" id="CHEBI:57792"/>
    </ligand>
</feature>
<feature type="binding site" evidence="9">
    <location>
        <position position="223"/>
    </location>
    <ligand>
        <name>NADPH</name>
        <dbReference type="ChEBI" id="CHEBI:57783"/>
    </ligand>
</feature>
<protein>
    <recommendedName>
        <fullName evidence="9">1-deoxy-D-xylulose 5-phosphate reductoisomerase</fullName>
        <shortName evidence="9">DXP reductoisomerase</shortName>
        <ecNumber evidence="9">1.1.1.267</ecNumber>
    </recommendedName>
    <alternativeName>
        <fullName evidence="9">1-deoxyxylulose-5-phosphate reductoisomerase</fullName>
    </alternativeName>
    <alternativeName>
        <fullName evidence="9">2-C-methyl-D-erythritol 4-phosphate synthase</fullName>
    </alternativeName>
</protein>
<comment type="caution">
    <text evidence="9">Lacks conserved residue(s) required for the propagation of feature annotation.</text>
</comment>
<keyword evidence="3 9" id="KW-0479">Metal-binding</keyword>
<feature type="binding site" evidence="9">
    <location>
        <position position="11"/>
    </location>
    <ligand>
        <name>NADPH</name>
        <dbReference type="ChEBI" id="CHEBI:57783"/>
    </ligand>
</feature>
<keyword evidence="14" id="KW-0413">Isomerase</keyword>
<feature type="binding site" evidence="9">
    <location>
        <position position="157"/>
    </location>
    <ligand>
        <name>1-deoxy-D-xylulose 5-phosphate</name>
        <dbReference type="ChEBI" id="CHEBI:57792"/>
    </ligand>
</feature>
<feature type="binding site" evidence="9">
    <location>
        <position position="230"/>
    </location>
    <ligand>
        <name>1-deoxy-D-xylulose 5-phosphate</name>
        <dbReference type="ChEBI" id="CHEBI:57792"/>
    </ligand>
</feature>
<dbReference type="Gene3D" id="1.10.1740.10">
    <property type="match status" value="1"/>
</dbReference>
<feature type="binding site" evidence="9">
    <location>
        <position position="12"/>
    </location>
    <ligand>
        <name>NADPH</name>
        <dbReference type="ChEBI" id="CHEBI:57783"/>
    </ligand>
</feature>
<dbReference type="InterPro" id="IPR036291">
    <property type="entry name" value="NAD(P)-bd_dom_sf"/>
</dbReference>
<dbReference type="SUPFAM" id="SSF51735">
    <property type="entry name" value="NAD(P)-binding Rossmann-fold domains"/>
    <property type="match status" value="1"/>
</dbReference>
<name>A0A7Y0U6B7_9ACTO</name>
<evidence type="ECO:0000256" key="5">
    <source>
        <dbReference type="ARBA" id="ARBA00023002"/>
    </source>
</evidence>
<sequence>MQDIVILGSTGSIGTQALEIVAAHPGHFRIQALAASGTHLDLLARQAVEYEVPLVAVANSSVGELDQALKAAQAQSDKPPVRHHLLTGRAGVEAAAGCVPGGIVLNGIAGISGLHATLRALDSGAQLALANKESLVIGGSLVREAVVRPGQITPVDSEHSAIWQALRSGKHERGLCASQVTGYTEVSRLILTASGGPFRGKTRTELEHVTVAEALRHPTWDMGPLVTINSATMFNKGLEVIEASLLFDIDPKFIDVVVHPASVVHSMVEFRDGATLLQASPPDMRIPIALGLSAPNRLRDVAPSCDWTRPVNWHFEPVDNQAFPAVNLARQALQTSATHPAVLASADEVAVAAFLDGQLPFLGIYDVVSRVVAEHHGKNAPELAELEATLQWAKRRATELIAEQH</sequence>
<feature type="binding site" evidence="9">
    <location>
        <position position="158"/>
    </location>
    <ligand>
        <name>1-deoxy-D-xylulose 5-phosphate</name>
        <dbReference type="ChEBI" id="CHEBI:57792"/>
    </ligand>
</feature>
<evidence type="ECO:0000256" key="2">
    <source>
        <dbReference type="ARBA" id="ARBA00006825"/>
    </source>
</evidence>
<comment type="function">
    <text evidence="9">Catalyzes the NADPH-dependent rearrangement and reduction of 1-deoxy-D-xylulose-5-phosphate (DXP) to 2-C-methyl-D-erythritol 4-phosphate (MEP).</text>
</comment>
<feature type="domain" description="1-deoxy-D-xylulose 5-phosphate reductoisomerase C-terminal" evidence="11">
    <location>
        <begin position="152"/>
        <end position="247"/>
    </location>
</feature>
<dbReference type="SUPFAM" id="SSF55347">
    <property type="entry name" value="Glyceraldehyde-3-phosphate dehydrogenase-like, C-terminal domain"/>
    <property type="match status" value="1"/>
</dbReference>
<gene>
    <name evidence="9" type="primary">dxr</name>
    <name evidence="13" type="ORF">FYZ43_08200</name>
    <name evidence="14" type="ORF">HHJ74_08225</name>
</gene>
<reference evidence="14 15" key="2">
    <citation type="submission" date="2020-04" db="EMBL/GenBank/DDBJ databases">
        <title>Antimicrobial susceptibility and clonality of vaginal-derived multi-drug resistant Mobiluncus isolates in China.</title>
        <authorList>
            <person name="Zhang X."/>
        </authorList>
    </citation>
    <scope>NUCLEOTIDE SEQUENCE [LARGE SCALE GENOMIC DNA]</scope>
    <source>
        <strain evidence="14 15">7</strain>
    </source>
</reference>
<dbReference type="InterPro" id="IPR026877">
    <property type="entry name" value="DXPR_C"/>
</dbReference>
<feature type="domain" description="1-deoxy-D-xylulose 5-phosphate reductoisomerase N-terminal" evidence="10">
    <location>
        <begin position="4"/>
        <end position="139"/>
    </location>
</feature>
<keyword evidence="5 9" id="KW-0560">Oxidoreductase</keyword>
<dbReference type="RefSeq" id="WP_004017086.1">
    <property type="nucleotide sequence ID" value="NZ_CAMPUA010000015.1"/>
</dbReference>
<feature type="binding site" evidence="9">
    <location>
        <position position="131"/>
    </location>
    <ligand>
        <name>NADPH</name>
        <dbReference type="ChEBI" id="CHEBI:57783"/>
    </ligand>
</feature>
<dbReference type="Pfam" id="PF13288">
    <property type="entry name" value="DXPR_C"/>
    <property type="match status" value="1"/>
</dbReference>
<dbReference type="PIRSF" id="PIRSF006205">
    <property type="entry name" value="Dxp_reductismrs"/>
    <property type="match status" value="1"/>
</dbReference>
<dbReference type="GO" id="GO:0051484">
    <property type="term" value="P:isopentenyl diphosphate biosynthetic process, methylerythritol 4-phosphate pathway involved in terpenoid biosynthetic process"/>
    <property type="evidence" value="ECO:0007669"/>
    <property type="project" value="TreeGrafter"/>
</dbReference>
<dbReference type="GO" id="GO:0030145">
    <property type="term" value="F:manganese ion binding"/>
    <property type="evidence" value="ECO:0007669"/>
    <property type="project" value="TreeGrafter"/>
</dbReference>
<dbReference type="EMBL" id="JABCUV010000009">
    <property type="protein sequence ID" value="NMW93675.1"/>
    <property type="molecule type" value="Genomic_DNA"/>
</dbReference>
<feature type="domain" description="DXP reductoisomerase C-terminal" evidence="12">
    <location>
        <begin position="280"/>
        <end position="395"/>
    </location>
</feature>
<evidence type="ECO:0000256" key="4">
    <source>
        <dbReference type="ARBA" id="ARBA00022857"/>
    </source>
</evidence>
<evidence type="ECO:0000259" key="10">
    <source>
        <dbReference type="Pfam" id="PF02670"/>
    </source>
</evidence>
<dbReference type="GO" id="GO:0070402">
    <property type="term" value="F:NADPH binding"/>
    <property type="evidence" value="ECO:0007669"/>
    <property type="project" value="InterPro"/>
</dbReference>
<feature type="binding site" evidence="9">
    <location>
        <position position="10"/>
    </location>
    <ligand>
        <name>NADPH</name>
        <dbReference type="ChEBI" id="CHEBI:57783"/>
    </ligand>
</feature>
<comment type="pathway">
    <text evidence="1 9">Isoprenoid biosynthesis; isopentenyl diphosphate biosynthesis via DXP pathway; isopentenyl diphosphate from 1-deoxy-D-xylulose 5-phosphate: step 1/6.</text>
</comment>
<feature type="binding site" evidence="9">
    <location>
        <position position="156"/>
    </location>
    <ligand>
        <name>Mn(2+)</name>
        <dbReference type="ChEBI" id="CHEBI:29035"/>
    </ligand>
</feature>
<dbReference type="AlphaFoldDB" id="A0A7Y0U6B7"/>
<evidence type="ECO:0000313" key="14">
    <source>
        <dbReference type="EMBL" id="NMW93675.1"/>
    </source>
</evidence>
<dbReference type="Proteomes" id="UP001209486">
    <property type="component" value="Unassembled WGS sequence"/>
</dbReference>
<dbReference type="HAMAP" id="MF_00183">
    <property type="entry name" value="DXP_reductoisom"/>
    <property type="match status" value="1"/>
</dbReference>
<evidence type="ECO:0000313" key="15">
    <source>
        <dbReference type="Proteomes" id="UP000582487"/>
    </source>
</evidence>
<keyword evidence="9" id="KW-0460">Magnesium</keyword>
<dbReference type="PANTHER" id="PTHR30525">
    <property type="entry name" value="1-DEOXY-D-XYLULOSE 5-PHOSPHATE REDUCTOISOMERASE"/>
    <property type="match status" value="1"/>
</dbReference>
<dbReference type="InterPro" id="IPR036169">
    <property type="entry name" value="DXPR_C_sf"/>
</dbReference>
<evidence type="ECO:0000256" key="3">
    <source>
        <dbReference type="ARBA" id="ARBA00022723"/>
    </source>
</evidence>
<dbReference type="SUPFAM" id="SSF69055">
    <property type="entry name" value="1-deoxy-D-xylulose-5-phosphate reductoisomerase, C-terminal domain"/>
    <property type="match status" value="1"/>
</dbReference>
<comment type="cofactor">
    <cofactor evidence="9">
        <name>Mg(2+)</name>
        <dbReference type="ChEBI" id="CHEBI:18420"/>
    </cofactor>
    <cofactor evidence="9">
        <name>Mn(2+)</name>
        <dbReference type="ChEBI" id="CHEBI:29035"/>
    </cofactor>
</comment>
<dbReference type="UniPathway" id="UPA00056">
    <property type="reaction ID" value="UER00092"/>
</dbReference>
<accession>A0A7Y0U6B7</accession>
<dbReference type="Pfam" id="PF08436">
    <property type="entry name" value="DXP_redisom_C"/>
    <property type="match status" value="1"/>
</dbReference>
<dbReference type="PANTHER" id="PTHR30525:SF0">
    <property type="entry name" value="1-DEOXY-D-XYLULOSE 5-PHOSPHATE REDUCTOISOMERASE, CHLOROPLASTIC"/>
    <property type="match status" value="1"/>
</dbReference>
<dbReference type="GO" id="GO:0030604">
    <property type="term" value="F:1-deoxy-D-xylulose-5-phosphate reductoisomerase activity"/>
    <property type="evidence" value="ECO:0007669"/>
    <property type="project" value="UniProtKB-UniRule"/>
</dbReference>
<feature type="binding site" evidence="9">
    <location>
        <position position="158"/>
    </location>
    <ligand>
        <name>Mn(2+)</name>
        <dbReference type="ChEBI" id="CHEBI:29035"/>
    </ligand>
</feature>
<evidence type="ECO:0000256" key="9">
    <source>
        <dbReference type="HAMAP-Rule" id="MF_00183"/>
    </source>
</evidence>
<evidence type="ECO:0000259" key="11">
    <source>
        <dbReference type="Pfam" id="PF08436"/>
    </source>
</evidence>
<evidence type="ECO:0000313" key="13">
    <source>
        <dbReference type="EMBL" id="MCU9969367.1"/>
    </source>
</evidence>
<reference evidence="13 16" key="1">
    <citation type="submission" date="2019-08" db="EMBL/GenBank/DDBJ databases">
        <title>Comparison of rpoB and gyrB Sequences from Mobiluncus Species and Development of a Multiplex PCR Method for Clinical Detection of Mobiluncus curtisii and Mobiluncus mulieris.</title>
        <authorList>
            <person name="Yang L."/>
            <person name="Shen Y."/>
            <person name="Xu G."/>
            <person name="Shu L.-B."/>
            <person name="Hu J."/>
            <person name="Zhang R."/>
            <person name="Wang Y."/>
            <person name="Zhou H.-W."/>
            <person name="Zhang X."/>
        </authorList>
    </citation>
    <scope>NUCLEOTIDE SEQUENCE [LARGE SCALE GENOMIC DNA]</scope>
    <source>
        <strain evidence="13 16">M26</strain>
    </source>
</reference>
<evidence type="ECO:0000313" key="16">
    <source>
        <dbReference type="Proteomes" id="UP001209486"/>
    </source>
</evidence>
<feature type="binding site" evidence="9">
    <location>
        <position position="132"/>
    </location>
    <ligand>
        <name>1-deoxy-D-xylulose 5-phosphate</name>
        <dbReference type="ChEBI" id="CHEBI:57792"/>
    </ligand>
</feature>
<dbReference type="Gene3D" id="3.40.50.720">
    <property type="entry name" value="NAD(P)-binding Rossmann-like Domain"/>
    <property type="match status" value="1"/>
</dbReference>
<comment type="caution">
    <text evidence="14">The sequence shown here is derived from an EMBL/GenBank/DDBJ whole genome shotgun (WGS) entry which is preliminary data.</text>
</comment>
<dbReference type="Proteomes" id="UP000582487">
    <property type="component" value="Unassembled WGS sequence"/>
</dbReference>
<feature type="binding site" evidence="9">
    <location>
        <position position="13"/>
    </location>
    <ligand>
        <name>NADPH</name>
        <dbReference type="ChEBI" id="CHEBI:57783"/>
    </ligand>
</feature>
<dbReference type="NCBIfam" id="TIGR00243">
    <property type="entry name" value="Dxr"/>
    <property type="match status" value="1"/>
</dbReference>
<evidence type="ECO:0000256" key="7">
    <source>
        <dbReference type="ARBA" id="ARBA00023229"/>
    </source>
</evidence>
<feature type="binding site" evidence="9">
    <location>
        <position position="194"/>
    </location>
    <ligand>
        <name>1-deoxy-D-xylulose 5-phosphate</name>
        <dbReference type="ChEBI" id="CHEBI:57792"/>
    </ligand>
</feature>
<dbReference type="Pfam" id="PF02670">
    <property type="entry name" value="DXP_reductoisom"/>
    <property type="match status" value="1"/>
</dbReference>
<dbReference type="GO" id="GO:0016853">
    <property type="term" value="F:isomerase activity"/>
    <property type="evidence" value="ECO:0007669"/>
    <property type="project" value="UniProtKB-KW"/>
</dbReference>
<dbReference type="EMBL" id="VSZY01000014">
    <property type="protein sequence ID" value="MCU9969367.1"/>
    <property type="molecule type" value="Genomic_DNA"/>
</dbReference>
<evidence type="ECO:0000256" key="1">
    <source>
        <dbReference type="ARBA" id="ARBA00005094"/>
    </source>
</evidence>
<comment type="catalytic activity">
    <reaction evidence="8">
        <text>2-C-methyl-D-erythritol 4-phosphate + NADP(+) = 1-deoxy-D-xylulose 5-phosphate + NADPH + H(+)</text>
        <dbReference type="Rhea" id="RHEA:13717"/>
        <dbReference type="ChEBI" id="CHEBI:15378"/>
        <dbReference type="ChEBI" id="CHEBI:57783"/>
        <dbReference type="ChEBI" id="CHEBI:57792"/>
        <dbReference type="ChEBI" id="CHEBI:58262"/>
        <dbReference type="ChEBI" id="CHEBI:58349"/>
        <dbReference type="EC" id="1.1.1.267"/>
    </reaction>
    <physiologicalReaction direction="right-to-left" evidence="8">
        <dbReference type="Rhea" id="RHEA:13719"/>
    </physiologicalReaction>
</comment>
<feature type="binding site" evidence="9">
    <location>
        <position position="217"/>
    </location>
    <ligand>
        <name>1-deoxy-D-xylulose 5-phosphate</name>
        <dbReference type="ChEBI" id="CHEBI:57792"/>
    </ligand>
</feature>
<feature type="binding site" evidence="9">
    <location>
        <position position="236"/>
    </location>
    <ligand>
        <name>1-deoxy-D-xylulose 5-phosphate</name>
        <dbReference type="ChEBI" id="CHEBI:57792"/>
    </ligand>
</feature>
<evidence type="ECO:0000256" key="8">
    <source>
        <dbReference type="ARBA" id="ARBA00048543"/>
    </source>
</evidence>
<dbReference type="InterPro" id="IPR013644">
    <property type="entry name" value="DXP_reductoisomerase_C"/>
</dbReference>
<organism evidence="14 15">
    <name type="scientific">Mobiluncus mulieris</name>
    <dbReference type="NCBI Taxonomy" id="2052"/>
    <lineage>
        <taxon>Bacteria</taxon>
        <taxon>Bacillati</taxon>
        <taxon>Actinomycetota</taxon>
        <taxon>Actinomycetes</taxon>
        <taxon>Actinomycetales</taxon>
        <taxon>Actinomycetaceae</taxon>
        <taxon>Mobiluncus</taxon>
    </lineage>
</organism>
<feature type="binding site" evidence="9">
    <location>
        <position position="133"/>
    </location>
    <ligand>
        <name>NADPH</name>
        <dbReference type="ChEBI" id="CHEBI:57783"/>
    </ligand>
</feature>
<feature type="binding site" evidence="9">
    <location>
        <position position="239"/>
    </location>
    <ligand>
        <name>Mn(2+)</name>
        <dbReference type="ChEBI" id="CHEBI:29035"/>
    </ligand>
</feature>
<keyword evidence="7 9" id="KW-0414">Isoprene biosynthesis</keyword>
<evidence type="ECO:0000259" key="12">
    <source>
        <dbReference type="Pfam" id="PF13288"/>
    </source>
</evidence>
<evidence type="ECO:0000256" key="6">
    <source>
        <dbReference type="ARBA" id="ARBA00023211"/>
    </source>
</evidence>
<feature type="binding site" evidence="9">
    <location>
        <position position="239"/>
    </location>
    <ligand>
        <name>1-deoxy-D-xylulose 5-phosphate</name>
        <dbReference type="ChEBI" id="CHEBI:57792"/>
    </ligand>
</feature>
<keyword evidence="4 9" id="KW-0521">NADP</keyword>
<keyword evidence="6 9" id="KW-0464">Manganese</keyword>
<comment type="similarity">
    <text evidence="2 9">Belongs to the DXR family.</text>
</comment>
<dbReference type="EC" id="1.1.1.267" evidence="9"/>
<dbReference type="InterPro" id="IPR003821">
    <property type="entry name" value="DXP_reductoisomerase"/>
</dbReference>
<proteinExistence type="inferred from homology"/>